<comment type="caution">
    <text evidence="2">The sequence shown here is derived from an EMBL/GenBank/DDBJ whole genome shotgun (WGS) entry which is preliminary data.</text>
</comment>
<dbReference type="GO" id="GO:0006629">
    <property type="term" value="P:lipid metabolic process"/>
    <property type="evidence" value="ECO:0007669"/>
    <property type="project" value="InterPro"/>
</dbReference>
<evidence type="ECO:0000259" key="1">
    <source>
        <dbReference type="PROSITE" id="PS51704"/>
    </source>
</evidence>
<evidence type="ECO:0000313" key="3">
    <source>
        <dbReference type="Proteomes" id="UP000247922"/>
    </source>
</evidence>
<dbReference type="OrthoDB" id="384721at2"/>
<dbReference type="Gene3D" id="3.20.20.190">
    <property type="entry name" value="Phosphatidylinositol (PI) phosphodiesterase"/>
    <property type="match status" value="1"/>
</dbReference>
<dbReference type="RefSeq" id="WP_110250992.1">
    <property type="nucleotide sequence ID" value="NZ_QJJR01000004.1"/>
</dbReference>
<dbReference type="PROSITE" id="PS51704">
    <property type="entry name" value="GP_PDE"/>
    <property type="match status" value="1"/>
</dbReference>
<gene>
    <name evidence="2" type="ORF">DES38_104124</name>
</gene>
<name>A0A2V3WC96_9BACI</name>
<dbReference type="SUPFAM" id="SSF51695">
    <property type="entry name" value="PLC-like phosphodiesterases"/>
    <property type="match status" value="1"/>
</dbReference>
<dbReference type="Proteomes" id="UP000247922">
    <property type="component" value="Unassembled WGS sequence"/>
</dbReference>
<accession>A0A2V3WC96</accession>
<dbReference type="InterPro" id="IPR017946">
    <property type="entry name" value="PLC-like_Pdiesterase_TIM-brl"/>
</dbReference>
<dbReference type="InterPro" id="IPR030395">
    <property type="entry name" value="GP_PDE_dom"/>
</dbReference>
<protein>
    <submittedName>
        <fullName evidence="2">Glycerophosphoryl diester phosphodiesterase</fullName>
    </submittedName>
</protein>
<sequence>MSLIIAHRGFSNAFPENTAASFDAALKAGADGIELDVHLSKDNIPVVIHDKSVDRVTRHSGYIRNYTLKELEAMDNGSWFNTAFSTMRIQSLADVVTEINDATLTLNIELKPSRNNRAHLAEKVYDVVQQSQTATQIIYSSFDLHYLKQLKAIDANVMTALLTKERLHKRLLKKHSPYIDGVHLLEKAYQSSFYTLLQSLDVYLAVYTVNDEQQLMHLLRSGCDMVITDVPNKAIAIQHALMK</sequence>
<feature type="domain" description="GP-PDE" evidence="1">
    <location>
        <begin position="2"/>
        <end position="238"/>
    </location>
</feature>
<reference evidence="2 3" key="1">
    <citation type="submission" date="2018-05" db="EMBL/GenBank/DDBJ databases">
        <title>Genomic Encyclopedia of Type Strains, Phase IV (KMG-IV): sequencing the most valuable type-strain genomes for metagenomic binning, comparative biology and taxonomic classification.</title>
        <authorList>
            <person name="Goeker M."/>
        </authorList>
    </citation>
    <scope>NUCLEOTIDE SEQUENCE [LARGE SCALE GENOMIC DNA]</scope>
    <source>
        <strain evidence="2 3">DSM 22440</strain>
    </source>
</reference>
<dbReference type="Pfam" id="PF03009">
    <property type="entry name" value="GDPD"/>
    <property type="match status" value="1"/>
</dbReference>
<proteinExistence type="predicted"/>
<organism evidence="2 3">
    <name type="scientific">Streptohalobacillus salinus</name>
    <dbReference type="NCBI Taxonomy" id="621096"/>
    <lineage>
        <taxon>Bacteria</taxon>
        <taxon>Bacillati</taxon>
        <taxon>Bacillota</taxon>
        <taxon>Bacilli</taxon>
        <taxon>Bacillales</taxon>
        <taxon>Bacillaceae</taxon>
        <taxon>Streptohalobacillus</taxon>
    </lineage>
</organism>
<evidence type="ECO:0000313" key="2">
    <source>
        <dbReference type="EMBL" id="PXW91692.1"/>
    </source>
</evidence>
<dbReference type="GO" id="GO:0008081">
    <property type="term" value="F:phosphoric diester hydrolase activity"/>
    <property type="evidence" value="ECO:0007669"/>
    <property type="project" value="InterPro"/>
</dbReference>
<keyword evidence="3" id="KW-1185">Reference proteome</keyword>
<dbReference type="PANTHER" id="PTHR46211">
    <property type="entry name" value="GLYCEROPHOSPHORYL DIESTER PHOSPHODIESTERASE"/>
    <property type="match status" value="1"/>
</dbReference>
<dbReference type="EMBL" id="QJJR01000004">
    <property type="protein sequence ID" value="PXW91692.1"/>
    <property type="molecule type" value="Genomic_DNA"/>
</dbReference>
<dbReference type="PANTHER" id="PTHR46211:SF1">
    <property type="entry name" value="GLYCEROPHOSPHODIESTER PHOSPHODIESTERASE, CYTOPLASMIC"/>
    <property type="match status" value="1"/>
</dbReference>
<dbReference type="AlphaFoldDB" id="A0A2V3WC96"/>